<keyword evidence="1" id="KW-0808">Transferase</keyword>
<accession>A0A1V8SLS6</accession>
<dbReference type="GO" id="GO:0005634">
    <property type="term" value="C:nucleus"/>
    <property type="evidence" value="ECO:0007669"/>
    <property type="project" value="TreeGrafter"/>
</dbReference>
<dbReference type="PANTHER" id="PTHR11042">
    <property type="entry name" value="EUKARYOTIC TRANSLATION INITIATION FACTOR 2-ALPHA KINASE EIF2-ALPHA KINASE -RELATED"/>
    <property type="match status" value="1"/>
</dbReference>
<dbReference type="Pfam" id="PF00069">
    <property type="entry name" value="Pkinase"/>
    <property type="match status" value="2"/>
</dbReference>
<feature type="region of interest" description="Disordered" evidence="7">
    <location>
        <begin position="285"/>
        <end position="304"/>
    </location>
</feature>
<evidence type="ECO:0000313" key="9">
    <source>
        <dbReference type="EMBL" id="OQO00115.1"/>
    </source>
</evidence>
<dbReference type="GO" id="GO:0005737">
    <property type="term" value="C:cytoplasm"/>
    <property type="evidence" value="ECO:0007669"/>
    <property type="project" value="TreeGrafter"/>
</dbReference>
<evidence type="ECO:0000256" key="7">
    <source>
        <dbReference type="SAM" id="MobiDB-lite"/>
    </source>
</evidence>
<comment type="caution">
    <text evidence="9">The sequence shown here is derived from an EMBL/GenBank/DDBJ whole genome shotgun (WGS) entry which is preliminary data.</text>
</comment>
<sequence length="650" mass="70649">MSKFFRSGASDSSDSTESSDSESKPDDVLDGQLLNRGVTEGASPRNEVARAGPTTASNKDLLLHALLEERCRNEVRQDAKRRGLSLDESELTIQARAKYQSLSAELARLGIVDDEPAGQDRAPIREQILRGLDLLSQGSRSMPLPGHVGTVLPPLLIDGGPVIDEGRAKELLDLRYPPYAQVGLALHTHQATSSRYTHDFEEIDMIGRGGYGSVYACKHRLDNVIYAIKKIVLPSTSSQRPPLEVSSEADAMLNEVRMLARLDHPNIVRYHSGWIDRVLDASNHPGEPDATSGASDTRFTPGHSLGRIITETDTDESHIAFENSSSGQLESMGDDREQIHPTKNIGQVNEIVTRSALQARSCDQTQGTESISRDISAQSELSGTNGLVQRLSGPSLALHIQMALYPTNLAAFLTPPAQESQNMLCHCFHIRPSVRILLAILDGVDYLHRHNVVHRDLKPGNVFLEACTETYADGSVDLFDCPRCLQTSNTPTVGGAKQQHTATGAGLESQVGNVAMAPNAHPSIIEDEATAIRRLRIRIGDFGLATLRTSSATSTNAFDVGTALYQPFAVPHPHSPQLDIYALGLIAFELVWPFATRMERHATLSAVKTGTFPPDFDAQMGDGGNMRNCVTSMLTKSDVTLSEKHVGGFF</sequence>
<proteinExistence type="inferred from homology"/>
<keyword evidence="10" id="KW-1185">Reference proteome</keyword>
<evidence type="ECO:0000256" key="1">
    <source>
        <dbReference type="ARBA" id="ARBA00022679"/>
    </source>
</evidence>
<dbReference type="AlphaFoldDB" id="A0A1V8SLS6"/>
<dbReference type="InterPro" id="IPR000719">
    <property type="entry name" value="Prot_kinase_dom"/>
</dbReference>
<dbReference type="EMBL" id="NAJO01000036">
    <property type="protein sequence ID" value="OQO00115.1"/>
    <property type="molecule type" value="Genomic_DNA"/>
</dbReference>
<dbReference type="STRING" id="1507870.A0A1V8SLS6"/>
<evidence type="ECO:0000256" key="2">
    <source>
        <dbReference type="ARBA" id="ARBA00022741"/>
    </source>
</evidence>
<keyword evidence="2 6" id="KW-0547">Nucleotide-binding</keyword>
<dbReference type="GO" id="GO:0005524">
    <property type="term" value="F:ATP binding"/>
    <property type="evidence" value="ECO:0007669"/>
    <property type="project" value="UniProtKB-UniRule"/>
</dbReference>
<organism evidence="9 10">
    <name type="scientific">Cryoendolithus antarcticus</name>
    <dbReference type="NCBI Taxonomy" id="1507870"/>
    <lineage>
        <taxon>Eukaryota</taxon>
        <taxon>Fungi</taxon>
        <taxon>Dikarya</taxon>
        <taxon>Ascomycota</taxon>
        <taxon>Pezizomycotina</taxon>
        <taxon>Dothideomycetes</taxon>
        <taxon>Dothideomycetidae</taxon>
        <taxon>Cladosporiales</taxon>
        <taxon>Cladosporiaceae</taxon>
        <taxon>Cryoendolithus</taxon>
    </lineage>
</organism>
<dbReference type="InterPro" id="IPR050339">
    <property type="entry name" value="CC_SR_Kinase"/>
</dbReference>
<dbReference type="PROSITE" id="PS50011">
    <property type="entry name" value="PROTEIN_KINASE_DOM"/>
    <property type="match status" value="1"/>
</dbReference>
<evidence type="ECO:0000256" key="5">
    <source>
        <dbReference type="ARBA" id="ARBA00037982"/>
    </source>
</evidence>
<dbReference type="InterPro" id="IPR008271">
    <property type="entry name" value="Ser/Thr_kinase_AS"/>
</dbReference>
<dbReference type="SMART" id="SM00220">
    <property type="entry name" value="S_TKc"/>
    <property type="match status" value="1"/>
</dbReference>
<evidence type="ECO:0000256" key="6">
    <source>
        <dbReference type="PROSITE-ProRule" id="PRU10141"/>
    </source>
</evidence>
<dbReference type="PROSITE" id="PS00108">
    <property type="entry name" value="PROTEIN_KINASE_ST"/>
    <property type="match status" value="1"/>
</dbReference>
<evidence type="ECO:0000256" key="4">
    <source>
        <dbReference type="ARBA" id="ARBA00022840"/>
    </source>
</evidence>
<feature type="domain" description="Protein kinase" evidence="8">
    <location>
        <begin position="200"/>
        <end position="650"/>
    </location>
</feature>
<dbReference type="Proteomes" id="UP000192596">
    <property type="component" value="Unassembled WGS sequence"/>
</dbReference>
<dbReference type="Gene3D" id="3.30.200.20">
    <property type="entry name" value="Phosphorylase Kinase, domain 1"/>
    <property type="match status" value="1"/>
</dbReference>
<dbReference type="InParanoid" id="A0A1V8SLS6"/>
<evidence type="ECO:0000313" key="10">
    <source>
        <dbReference type="Proteomes" id="UP000192596"/>
    </source>
</evidence>
<evidence type="ECO:0000259" key="8">
    <source>
        <dbReference type="PROSITE" id="PS50011"/>
    </source>
</evidence>
<keyword evidence="4 6" id="KW-0067">ATP-binding</keyword>
<reference evidence="10" key="1">
    <citation type="submission" date="2017-03" db="EMBL/GenBank/DDBJ databases">
        <title>Genomes of endolithic fungi from Antarctica.</title>
        <authorList>
            <person name="Coleine C."/>
            <person name="Masonjones S."/>
            <person name="Stajich J.E."/>
        </authorList>
    </citation>
    <scope>NUCLEOTIDE SEQUENCE [LARGE SCALE GENOMIC DNA]</scope>
    <source>
        <strain evidence="10">CCFEE 5527</strain>
    </source>
</reference>
<dbReference type="Gene3D" id="1.10.510.10">
    <property type="entry name" value="Transferase(Phosphotransferase) domain 1"/>
    <property type="match status" value="1"/>
</dbReference>
<dbReference type="OrthoDB" id="1405469at2759"/>
<comment type="similarity">
    <text evidence="5">Belongs to the protein kinase superfamily. Ser/Thr protein kinase family. GCN2 subfamily.</text>
</comment>
<feature type="binding site" evidence="6">
    <location>
        <position position="230"/>
    </location>
    <ligand>
        <name>ATP</name>
        <dbReference type="ChEBI" id="CHEBI:30616"/>
    </ligand>
</feature>
<dbReference type="GO" id="GO:0004672">
    <property type="term" value="F:protein kinase activity"/>
    <property type="evidence" value="ECO:0007669"/>
    <property type="project" value="InterPro"/>
</dbReference>
<name>A0A1V8SLS6_9PEZI</name>
<gene>
    <name evidence="9" type="ORF">B0A48_13901</name>
</gene>
<dbReference type="InterPro" id="IPR017441">
    <property type="entry name" value="Protein_kinase_ATP_BS"/>
</dbReference>
<feature type="region of interest" description="Disordered" evidence="7">
    <location>
        <begin position="1"/>
        <end position="55"/>
    </location>
</feature>
<dbReference type="SUPFAM" id="SSF56112">
    <property type="entry name" value="Protein kinase-like (PK-like)"/>
    <property type="match status" value="1"/>
</dbReference>
<dbReference type="PROSITE" id="PS00107">
    <property type="entry name" value="PROTEIN_KINASE_ATP"/>
    <property type="match status" value="1"/>
</dbReference>
<dbReference type="InterPro" id="IPR011009">
    <property type="entry name" value="Kinase-like_dom_sf"/>
</dbReference>
<keyword evidence="3" id="KW-0418">Kinase</keyword>
<protein>
    <recommendedName>
        <fullName evidence="8">Protein kinase domain-containing protein</fullName>
    </recommendedName>
</protein>
<evidence type="ECO:0000256" key="3">
    <source>
        <dbReference type="ARBA" id="ARBA00022777"/>
    </source>
</evidence>